<organism evidence="3 4">
    <name type="scientific">Cylindrotheca closterium</name>
    <dbReference type="NCBI Taxonomy" id="2856"/>
    <lineage>
        <taxon>Eukaryota</taxon>
        <taxon>Sar</taxon>
        <taxon>Stramenopiles</taxon>
        <taxon>Ochrophyta</taxon>
        <taxon>Bacillariophyta</taxon>
        <taxon>Bacillariophyceae</taxon>
        <taxon>Bacillariophycidae</taxon>
        <taxon>Bacillariales</taxon>
        <taxon>Bacillariaceae</taxon>
        <taxon>Cylindrotheca</taxon>
    </lineage>
</organism>
<dbReference type="PANTHER" id="PTHR33418:SF1">
    <property type="entry name" value="HELICASE-ASSOCIATED DOMAIN-CONTAINING PROTEIN"/>
    <property type="match status" value="1"/>
</dbReference>
<dbReference type="Gene3D" id="6.10.140.530">
    <property type="match status" value="2"/>
</dbReference>
<dbReference type="AlphaFoldDB" id="A0AAD2FVY6"/>
<feature type="compositionally biased region" description="Basic residues" evidence="1">
    <location>
        <begin position="414"/>
        <end position="424"/>
    </location>
</feature>
<proteinExistence type="predicted"/>
<dbReference type="InterPro" id="IPR005114">
    <property type="entry name" value="Helicase_assoc"/>
</dbReference>
<protein>
    <recommendedName>
        <fullName evidence="2">Helicase-associated domain-containing protein</fullName>
    </recommendedName>
</protein>
<name>A0AAD2FVY6_9STRA</name>
<comment type="caution">
    <text evidence="3">The sequence shown here is derived from an EMBL/GenBank/DDBJ whole genome shotgun (WGS) entry which is preliminary data.</text>
</comment>
<evidence type="ECO:0000259" key="2">
    <source>
        <dbReference type="Pfam" id="PF03457"/>
    </source>
</evidence>
<dbReference type="Pfam" id="PF03457">
    <property type="entry name" value="HA"/>
    <property type="match status" value="2"/>
</dbReference>
<feature type="region of interest" description="Disordered" evidence="1">
    <location>
        <begin position="355"/>
        <end position="434"/>
    </location>
</feature>
<dbReference type="EMBL" id="CAKOGP040001858">
    <property type="protein sequence ID" value="CAJ1954090.1"/>
    <property type="molecule type" value="Genomic_DNA"/>
</dbReference>
<feature type="domain" description="Helicase-associated" evidence="2">
    <location>
        <begin position="514"/>
        <end position="581"/>
    </location>
</feature>
<sequence length="622" mass="69940">MNNIENYRYDSNDIDGVPGDILVDMHCNSDNDTTLDDCSVNFQELPSLEPSLLKDSSFSDFHMQDYWGSDSTVSPDEDVPSTPLKRKRDDEHVDELSMHFFTDDVISSPMTTPSLPPKKAAKLRIATPSTDDDTTVAHCNKDDNMEFQDPLLAMPLSEIPSGFDTLMRPDKICSGTKTVASPRSPIEGNETKTIVCHPEAPNGTGEVVRTTSRKGMDLELLPLPELEICRPKAMLPQVTLHPVKDPVSRQLLFPPMEASPFIGLPVLTNKSKLSFPLALATSGSIQSNPSISTARRPLPKLLPRNYCSNPFDSRAVFKPVTPSTPRLPREDMFLHLAAVGPLPQNAMKEQFTRPAAAVTPEQHHMKMTVQETPKVKVKRGRPPKKTPTSKTAQEKKQAAKKKAPVKKETPVKRPAIKKKAKKTKQQYQTKNAGKWSKRYEEAKAFIKTHGHGLIPNQYSPNPDLGGWAKRQRYQYQLFTKNRNNVRANGTCKSSISEERIELLNKIGFCWQHKTSKWENRYEDLKRFVQKYGHAAVPTTFAEDQTLSGWVKVQRRQYKLFLTGEKSSMTMERINLLNKLGFCWSIKNITNAPGLEEPPRAVEQPPKDNVLVVDKISSADMSK</sequence>
<feature type="domain" description="Helicase-associated" evidence="2">
    <location>
        <begin position="434"/>
        <end position="508"/>
    </location>
</feature>
<gene>
    <name evidence="3" type="ORF">CYCCA115_LOCUS14685</name>
</gene>
<feature type="region of interest" description="Disordered" evidence="1">
    <location>
        <begin position="67"/>
        <end position="90"/>
    </location>
</feature>
<feature type="compositionally biased region" description="Basic residues" evidence="1">
    <location>
        <begin position="375"/>
        <end position="384"/>
    </location>
</feature>
<dbReference type="PANTHER" id="PTHR33418">
    <property type="entry name" value="HELICASE-ASSOCIATED"/>
    <property type="match status" value="1"/>
</dbReference>
<evidence type="ECO:0000256" key="1">
    <source>
        <dbReference type="SAM" id="MobiDB-lite"/>
    </source>
</evidence>
<evidence type="ECO:0000313" key="3">
    <source>
        <dbReference type="EMBL" id="CAJ1954090.1"/>
    </source>
</evidence>
<reference evidence="3" key="1">
    <citation type="submission" date="2023-08" db="EMBL/GenBank/DDBJ databases">
        <authorList>
            <person name="Audoor S."/>
            <person name="Bilcke G."/>
        </authorList>
    </citation>
    <scope>NUCLEOTIDE SEQUENCE</scope>
</reference>
<accession>A0AAD2FVY6</accession>
<evidence type="ECO:0000313" key="4">
    <source>
        <dbReference type="Proteomes" id="UP001295423"/>
    </source>
</evidence>
<dbReference type="Proteomes" id="UP001295423">
    <property type="component" value="Unassembled WGS sequence"/>
</dbReference>
<keyword evidence="4" id="KW-1185">Reference proteome</keyword>